<dbReference type="InterPro" id="IPR001387">
    <property type="entry name" value="Cro/C1-type_HTH"/>
</dbReference>
<evidence type="ECO:0000313" key="2">
    <source>
        <dbReference type="EMBL" id="VAW43177.1"/>
    </source>
</evidence>
<dbReference type="EMBL" id="UOEU01001042">
    <property type="protein sequence ID" value="VAW43177.1"/>
    <property type="molecule type" value="Genomic_DNA"/>
</dbReference>
<dbReference type="InterPro" id="IPR039060">
    <property type="entry name" value="Antitox_HigA"/>
</dbReference>
<name>A0A3B0VXK8_9ZZZZ</name>
<feature type="domain" description="HTH cro/C1-type" evidence="1">
    <location>
        <begin position="61"/>
        <end position="114"/>
    </location>
</feature>
<dbReference type="PROSITE" id="PS50943">
    <property type="entry name" value="HTH_CROC1"/>
    <property type="match status" value="1"/>
</dbReference>
<dbReference type="InterPro" id="IPR010982">
    <property type="entry name" value="Lambda_DNA-bd_dom_sf"/>
</dbReference>
<dbReference type="PANTHER" id="PTHR40455:SF1">
    <property type="entry name" value="ANTITOXIN HIGA"/>
    <property type="match status" value="1"/>
</dbReference>
<dbReference type="AlphaFoldDB" id="A0A3B0VXK8"/>
<dbReference type="GO" id="GO:0001046">
    <property type="term" value="F:core promoter sequence-specific DNA binding"/>
    <property type="evidence" value="ECO:0007669"/>
    <property type="project" value="TreeGrafter"/>
</dbReference>
<evidence type="ECO:0000259" key="1">
    <source>
        <dbReference type="PROSITE" id="PS50943"/>
    </source>
</evidence>
<gene>
    <name evidence="2" type="ORF">MNBD_CHLOROFLEXI01-1966</name>
</gene>
<organism evidence="2">
    <name type="scientific">hydrothermal vent metagenome</name>
    <dbReference type="NCBI Taxonomy" id="652676"/>
    <lineage>
        <taxon>unclassified sequences</taxon>
        <taxon>metagenomes</taxon>
        <taxon>ecological metagenomes</taxon>
    </lineage>
</organism>
<protein>
    <submittedName>
        <fullName evidence="2">Helix-turn-helix motif</fullName>
    </submittedName>
</protein>
<sequence>MNIQPIRTELDYDAALKEIERLWDAPYGSPEGDKLDILVTLVEAYEEEHDPILPPDPIEAIIHYMESQNLSRHDLEPYIGSRSRVSEILNRRRALSLNMIRKLQNGLGISADVLVQPYQLQRA</sequence>
<dbReference type="Pfam" id="PF01381">
    <property type="entry name" value="HTH_3"/>
    <property type="match status" value="1"/>
</dbReference>
<dbReference type="CDD" id="cd00093">
    <property type="entry name" value="HTH_XRE"/>
    <property type="match status" value="1"/>
</dbReference>
<dbReference type="SUPFAM" id="SSF47413">
    <property type="entry name" value="lambda repressor-like DNA-binding domains"/>
    <property type="match status" value="1"/>
</dbReference>
<dbReference type="Gene3D" id="1.10.260.40">
    <property type="entry name" value="lambda repressor-like DNA-binding domains"/>
    <property type="match status" value="1"/>
</dbReference>
<dbReference type="GO" id="GO:0006355">
    <property type="term" value="P:regulation of DNA-templated transcription"/>
    <property type="evidence" value="ECO:0007669"/>
    <property type="project" value="InterPro"/>
</dbReference>
<dbReference type="SMART" id="SM00530">
    <property type="entry name" value="HTH_XRE"/>
    <property type="match status" value="1"/>
</dbReference>
<reference evidence="2" key="1">
    <citation type="submission" date="2018-06" db="EMBL/GenBank/DDBJ databases">
        <authorList>
            <person name="Zhirakovskaya E."/>
        </authorList>
    </citation>
    <scope>NUCLEOTIDE SEQUENCE</scope>
</reference>
<proteinExistence type="predicted"/>
<accession>A0A3B0VXK8</accession>
<dbReference type="PANTHER" id="PTHR40455">
    <property type="entry name" value="ANTITOXIN HIGA"/>
    <property type="match status" value="1"/>
</dbReference>